<keyword evidence="18" id="KW-1185">Reference proteome</keyword>
<evidence type="ECO:0000256" key="11">
    <source>
        <dbReference type="ARBA" id="ARBA00022989"/>
    </source>
</evidence>
<evidence type="ECO:0000256" key="6">
    <source>
        <dbReference type="ARBA" id="ARBA00022475"/>
    </source>
</evidence>
<evidence type="ECO:0000256" key="2">
    <source>
        <dbReference type="ARBA" id="ARBA00004429"/>
    </source>
</evidence>
<keyword evidence="10" id="KW-0460">Magnesium</keyword>
<comment type="catalytic activity">
    <reaction evidence="14">
        <text>Mg(2+)(out) + ATP + H2O = Mg(2+)(in) + ADP + phosphate + H(+)</text>
        <dbReference type="Rhea" id="RHEA:10260"/>
        <dbReference type="ChEBI" id="CHEBI:15377"/>
        <dbReference type="ChEBI" id="CHEBI:15378"/>
        <dbReference type="ChEBI" id="CHEBI:18420"/>
        <dbReference type="ChEBI" id="CHEBI:30616"/>
        <dbReference type="ChEBI" id="CHEBI:43474"/>
        <dbReference type="ChEBI" id="CHEBI:456216"/>
        <dbReference type="EC" id="7.2.2.14"/>
    </reaction>
</comment>
<accession>A0ABM7H604</accession>
<reference evidence="17 18" key="1">
    <citation type="submission" date="2019-06" db="EMBL/GenBank/DDBJ databases">
        <title>Complete genome sequence of Methanoculleus chikugoensis strain MG62.</title>
        <authorList>
            <person name="Asakawa S."/>
            <person name="Dianou D."/>
        </authorList>
    </citation>
    <scope>NUCLEOTIDE SEQUENCE [LARGE SCALE GENOMIC DNA]</scope>
    <source>
        <strain evidence="17 18">MG62</strain>
    </source>
</reference>
<dbReference type="Pfam" id="PF13246">
    <property type="entry name" value="Cation_ATPase"/>
    <property type="match status" value="1"/>
</dbReference>
<dbReference type="Proteomes" id="UP000824969">
    <property type="component" value="Chromosome"/>
</dbReference>
<name>A0ABM7H604_9EURY</name>
<keyword evidence="8" id="KW-0597">Phosphoprotein</keyword>
<dbReference type="Pfam" id="PF00690">
    <property type="entry name" value="Cation_ATPase_N"/>
    <property type="match status" value="1"/>
</dbReference>
<keyword evidence="7" id="KW-0997">Cell inner membrane</keyword>
<dbReference type="SMART" id="SM00831">
    <property type="entry name" value="Cation_ATPase_N"/>
    <property type="match status" value="1"/>
</dbReference>
<keyword evidence="12 15" id="KW-0472">Membrane</keyword>
<evidence type="ECO:0000256" key="12">
    <source>
        <dbReference type="ARBA" id="ARBA00023136"/>
    </source>
</evidence>
<keyword evidence="6" id="KW-1003">Cell membrane</keyword>
<dbReference type="InterPro" id="IPR059000">
    <property type="entry name" value="ATPase_P-type_domA"/>
</dbReference>
<dbReference type="InterPro" id="IPR004014">
    <property type="entry name" value="ATPase_P-typ_cation-transptr_N"/>
</dbReference>
<protein>
    <recommendedName>
        <fullName evidence="5">Magnesium-transporting ATPase, P-type 1</fullName>
        <ecNumber evidence="4">7.2.2.14</ecNumber>
    </recommendedName>
    <alternativeName>
        <fullName evidence="13">Mg(2+) transport ATPase, P-type 1</fullName>
    </alternativeName>
</protein>
<evidence type="ECO:0000256" key="5">
    <source>
        <dbReference type="ARBA" id="ARBA00013555"/>
    </source>
</evidence>
<feature type="transmembrane region" description="Helical" evidence="15">
    <location>
        <begin position="242"/>
        <end position="260"/>
    </location>
</feature>
<evidence type="ECO:0000256" key="9">
    <source>
        <dbReference type="ARBA" id="ARBA00022692"/>
    </source>
</evidence>
<dbReference type="RefSeq" id="WP_221056375.1">
    <property type="nucleotide sequence ID" value="NZ_AP019781.1"/>
</dbReference>
<feature type="transmembrane region" description="Helical" evidence="15">
    <location>
        <begin position="716"/>
        <end position="739"/>
    </location>
</feature>
<evidence type="ECO:0000256" key="14">
    <source>
        <dbReference type="ARBA" id="ARBA00047295"/>
    </source>
</evidence>
<feature type="transmembrane region" description="Helical" evidence="15">
    <location>
        <begin position="745"/>
        <end position="765"/>
    </location>
</feature>
<keyword evidence="11 15" id="KW-1133">Transmembrane helix</keyword>
<evidence type="ECO:0000313" key="17">
    <source>
        <dbReference type="EMBL" id="BBL68220.1"/>
    </source>
</evidence>
<evidence type="ECO:0000256" key="15">
    <source>
        <dbReference type="SAM" id="Phobius"/>
    </source>
</evidence>
<feature type="transmembrane region" description="Helical" evidence="15">
    <location>
        <begin position="786"/>
        <end position="807"/>
    </location>
</feature>
<dbReference type="GeneID" id="66130924"/>
<dbReference type="PROSITE" id="PS00154">
    <property type="entry name" value="ATPASE_E1_E2"/>
    <property type="match status" value="1"/>
</dbReference>
<feature type="transmembrane region" description="Helical" evidence="15">
    <location>
        <begin position="82"/>
        <end position="98"/>
    </location>
</feature>
<dbReference type="SFLD" id="SFLDF00027">
    <property type="entry name" value="p-type_atpase"/>
    <property type="match status" value="1"/>
</dbReference>
<dbReference type="EMBL" id="AP019781">
    <property type="protein sequence ID" value="BBL68220.1"/>
    <property type="molecule type" value="Genomic_DNA"/>
</dbReference>
<feature type="transmembrane region" description="Helical" evidence="15">
    <location>
        <begin position="813"/>
        <end position="831"/>
    </location>
</feature>
<dbReference type="NCBIfam" id="TIGR01494">
    <property type="entry name" value="ATPase_P-type"/>
    <property type="match status" value="2"/>
</dbReference>
<evidence type="ECO:0000256" key="7">
    <source>
        <dbReference type="ARBA" id="ARBA00022519"/>
    </source>
</evidence>
<dbReference type="NCBIfam" id="TIGR01524">
    <property type="entry name" value="ATPase-IIIB_Mg"/>
    <property type="match status" value="1"/>
</dbReference>
<evidence type="ECO:0000256" key="3">
    <source>
        <dbReference type="ARBA" id="ARBA00008746"/>
    </source>
</evidence>
<keyword evidence="9 15" id="KW-0812">Transmembrane</keyword>
<dbReference type="InterPro" id="IPR006415">
    <property type="entry name" value="P-type_ATPase_IIIB"/>
</dbReference>
<sequence>MRTEDLLTMTANDCLAHLGSSPSGLSTAEAALRQRRYGMNEIAEARRYRGLIAFLGHLKNPLVIILVIAAIVSAFVGEIVEAAIILVIVVLSVTLDFFQEYRAESAVNLLKQKITRTATTLRDGERREIRMTELVPGDVIDLTAGNIVPADARVLAARDFFINQSALTGEPFPVEKTADPLPAADADRTVWNNYLFLGTSVVSGHATAVVAMTGKNTEYGHIAEALAARPPETEFERGLRHFGYLIMRTTFLLVLIVFLVNAVFKHGVLESLLFAVALAVGLTPELLPMILSLNLAKGAIAMSEKGVLVKHPEAIQNFGSMDVLCTDKTGTLTENAISLVLHTDPEGHDDETVLLFSYLNSLNQTGLKSPLDEAILAYRDIPVEGYRKIDEIPFDFVRKRASVTVEKDGKRFLVTKGAPEQVFAICSSTRDRAGVRPFTGELQEEVEHRYEALSADGFRVLAVACRQTGDAKAVYTPDDEKDLVLLGFVAFIDPPKEKARESLQRLVSDGVDLKIVTGDNEQVTRKICRDLDFPVRRSLTGAEITHMTDEALARVVDETTIFARVTPIQKDQIIRALMRNNHIVGFLGDGINDAPALRTADVGISVDTAVDIAKESADIVLLEKDLQVLGDGVMEGRRTFGNTMKYLMMGTSSNFGNMFSVAGASLFLPFLPMLPIQILLNNLLYDLSESTIPTDRVDDEYISRPRRWDIHFIRDFILVFGPISSLFDFITFGVLLLVFHATAPLFQTAWFIESIVTQTLIIFIIRTRMSPFYRSRPSWQLALSTVAVVAAALVVPFLSLGAAFGFVPLPPHFYLVLAGLVVGYLAVVEVVKTRFFAGRL</sequence>
<comment type="subcellular location">
    <subcellularLocation>
        <location evidence="2">Cell inner membrane</location>
        <topology evidence="2">Multi-pass membrane protein</topology>
    </subcellularLocation>
</comment>
<dbReference type="InterPro" id="IPR018303">
    <property type="entry name" value="ATPase_P-typ_P_site"/>
</dbReference>
<proteinExistence type="inferred from homology"/>
<feature type="transmembrane region" description="Helical" evidence="15">
    <location>
        <begin position="272"/>
        <end position="296"/>
    </location>
</feature>
<evidence type="ECO:0000256" key="1">
    <source>
        <dbReference type="ARBA" id="ARBA00003954"/>
    </source>
</evidence>
<dbReference type="SFLD" id="SFLDS00003">
    <property type="entry name" value="Haloacid_Dehalogenase"/>
    <property type="match status" value="1"/>
</dbReference>
<dbReference type="Pfam" id="PF00122">
    <property type="entry name" value="E1-E2_ATPase"/>
    <property type="match status" value="1"/>
</dbReference>
<feature type="transmembrane region" description="Helical" evidence="15">
    <location>
        <begin position="51"/>
        <end position="76"/>
    </location>
</feature>
<evidence type="ECO:0000256" key="10">
    <source>
        <dbReference type="ARBA" id="ARBA00022842"/>
    </source>
</evidence>
<dbReference type="PANTHER" id="PTHR42861">
    <property type="entry name" value="CALCIUM-TRANSPORTING ATPASE"/>
    <property type="match status" value="1"/>
</dbReference>
<dbReference type="InterPro" id="IPR001757">
    <property type="entry name" value="P_typ_ATPase"/>
</dbReference>
<evidence type="ECO:0000256" key="4">
    <source>
        <dbReference type="ARBA" id="ARBA00012786"/>
    </source>
</evidence>
<dbReference type="SFLD" id="SFLDG00002">
    <property type="entry name" value="C1.7:_P-type_atpase_like"/>
    <property type="match status" value="1"/>
</dbReference>
<dbReference type="EC" id="7.2.2.14" evidence="4"/>
<dbReference type="CDD" id="cd02077">
    <property type="entry name" value="P-type_ATPase_Mg"/>
    <property type="match status" value="1"/>
</dbReference>
<evidence type="ECO:0000259" key="16">
    <source>
        <dbReference type="SMART" id="SM00831"/>
    </source>
</evidence>
<organism evidence="17 18">
    <name type="scientific">Methanoculleus chikugoensis</name>
    <dbReference type="NCBI Taxonomy" id="118126"/>
    <lineage>
        <taxon>Archaea</taxon>
        <taxon>Methanobacteriati</taxon>
        <taxon>Methanobacteriota</taxon>
        <taxon>Stenosarchaea group</taxon>
        <taxon>Methanomicrobia</taxon>
        <taxon>Methanomicrobiales</taxon>
        <taxon>Methanomicrobiaceae</taxon>
        <taxon>Methanoculleus</taxon>
    </lineage>
</organism>
<comment type="similarity">
    <text evidence="3">Belongs to the cation transport ATPase (P-type) (TC 3.A.3) family. Type IIIB subfamily.</text>
</comment>
<dbReference type="InterPro" id="IPR044492">
    <property type="entry name" value="P_typ_ATPase_HD_dom"/>
</dbReference>
<evidence type="ECO:0000256" key="13">
    <source>
        <dbReference type="ARBA" id="ARBA00029806"/>
    </source>
</evidence>
<evidence type="ECO:0000313" key="18">
    <source>
        <dbReference type="Proteomes" id="UP000824969"/>
    </source>
</evidence>
<evidence type="ECO:0000256" key="8">
    <source>
        <dbReference type="ARBA" id="ARBA00022553"/>
    </source>
</evidence>
<dbReference type="Pfam" id="PF00689">
    <property type="entry name" value="Cation_ATPase_C"/>
    <property type="match status" value="1"/>
</dbReference>
<comment type="function">
    <text evidence="1">Mediates magnesium influx to the cytosol.</text>
</comment>
<feature type="domain" description="Cation-transporting P-type ATPase N-terminal" evidence="16">
    <location>
        <begin position="5"/>
        <end position="78"/>
    </location>
</feature>
<dbReference type="InterPro" id="IPR006068">
    <property type="entry name" value="ATPase_P-typ_cation-transptr_C"/>
</dbReference>
<gene>
    <name evidence="17" type="primary">mgt</name>
    <name evidence="17" type="ORF">MchiMG62_14010</name>
</gene>